<feature type="coiled-coil region" evidence="1">
    <location>
        <begin position="7"/>
        <end position="41"/>
    </location>
</feature>
<name>C6WN54_ACTMD</name>
<feature type="region of interest" description="Disordered" evidence="2">
    <location>
        <begin position="47"/>
        <end position="109"/>
    </location>
</feature>
<sequence length="109" mass="11665">MPDWGDNDALAARNAQLRDTLDSVMREVEQRAEALKDAQAAVAALSGRAGSVREQVSGAMAPLAEPPAVRPPHGQPPQRLTRPAPRRPAPSDEDEDFGGNSIMNRGDGW</sequence>
<feature type="compositionally biased region" description="Pro residues" evidence="2">
    <location>
        <begin position="64"/>
        <end position="75"/>
    </location>
</feature>
<evidence type="ECO:0000313" key="3">
    <source>
        <dbReference type="EMBL" id="ACU40418.1"/>
    </source>
</evidence>
<gene>
    <name evidence="3" type="ordered locus">Amir_6620</name>
</gene>
<accession>C6WN54</accession>
<evidence type="ECO:0000313" key="4">
    <source>
        <dbReference type="Proteomes" id="UP000002213"/>
    </source>
</evidence>
<dbReference type="STRING" id="446462.Amir_6620"/>
<dbReference type="HOGENOM" id="CLU_2178195_0_0_11"/>
<protein>
    <submittedName>
        <fullName evidence="3">Uncharacterized protein</fullName>
    </submittedName>
</protein>
<dbReference type="KEGG" id="ami:Amir_6620"/>
<dbReference type="EMBL" id="CP001630">
    <property type="protein sequence ID" value="ACU40418.1"/>
    <property type="molecule type" value="Genomic_DNA"/>
</dbReference>
<dbReference type="OrthoDB" id="3696434at2"/>
<organism evidence="3 4">
    <name type="scientific">Actinosynnema mirum (strain ATCC 29888 / DSM 43827 / JCM 3225 / NBRC 14064 / NCIMB 13271 / NRRL B-12336 / IMRU 3971 / 101)</name>
    <dbReference type="NCBI Taxonomy" id="446462"/>
    <lineage>
        <taxon>Bacteria</taxon>
        <taxon>Bacillati</taxon>
        <taxon>Actinomycetota</taxon>
        <taxon>Actinomycetes</taxon>
        <taxon>Pseudonocardiales</taxon>
        <taxon>Pseudonocardiaceae</taxon>
        <taxon>Actinosynnema</taxon>
    </lineage>
</organism>
<evidence type="ECO:0000256" key="2">
    <source>
        <dbReference type="SAM" id="MobiDB-lite"/>
    </source>
</evidence>
<keyword evidence="4" id="KW-1185">Reference proteome</keyword>
<reference evidence="3 4" key="1">
    <citation type="journal article" date="2009" name="Stand. Genomic Sci.">
        <title>Complete genome sequence of Actinosynnema mirum type strain (101).</title>
        <authorList>
            <person name="Land M."/>
            <person name="Lapidus A."/>
            <person name="Mayilraj S."/>
            <person name="Chen F."/>
            <person name="Copeland A."/>
            <person name="Del Rio T.G."/>
            <person name="Nolan M."/>
            <person name="Lucas S."/>
            <person name="Tice H."/>
            <person name="Cheng J.F."/>
            <person name="Chertkov O."/>
            <person name="Bruce D."/>
            <person name="Goodwin L."/>
            <person name="Pitluck S."/>
            <person name="Rohde M."/>
            <person name="Goker M."/>
            <person name="Pati A."/>
            <person name="Ivanova N."/>
            <person name="Mavromatis K."/>
            <person name="Chen A."/>
            <person name="Palaniappan K."/>
            <person name="Hauser L."/>
            <person name="Chang Y.J."/>
            <person name="Jeffries C.C."/>
            <person name="Brettin T."/>
            <person name="Detter J.C."/>
            <person name="Han C."/>
            <person name="Chain P."/>
            <person name="Tindall B.J."/>
            <person name="Bristow J."/>
            <person name="Eisen J.A."/>
            <person name="Markowitz V."/>
            <person name="Hugenholtz P."/>
            <person name="Kyrpides N.C."/>
            <person name="Klenk H.P."/>
        </authorList>
    </citation>
    <scope>NUCLEOTIDE SEQUENCE [LARGE SCALE GENOMIC DNA]</scope>
    <source>
        <strain evidence="4">ATCC 29888 / DSM 43827 / JCM 3225 / NBRC 14064 / NCIMB 13271 / NRRL B-12336 / IMRU 3971 / 101</strain>
    </source>
</reference>
<dbReference type="RefSeq" id="WP_015805296.1">
    <property type="nucleotide sequence ID" value="NC_013093.1"/>
</dbReference>
<dbReference type="AlphaFoldDB" id="C6WN54"/>
<dbReference type="Proteomes" id="UP000002213">
    <property type="component" value="Chromosome"/>
</dbReference>
<evidence type="ECO:0000256" key="1">
    <source>
        <dbReference type="SAM" id="Coils"/>
    </source>
</evidence>
<proteinExistence type="predicted"/>
<keyword evidence="1" id="KW-0175">Coiled coil</keyword>